<organism evidence="1 2">
    <name type="scientific">Leptospira stimsonii</name>
    <dbReference type="NCBI Taxonomy" id="2202203"/>
    <lineage>
        <taxon>Bacteria</taxon>
        <taxon>Pseudomonadati</taxon>
        <taxon>Spirochaetota</taxon>
        <taxon>Spirochaetia</taxon>
        <taxon>Leptospirales</taxon>
        <taxon>Leptospiraceae</taxon>
        <taxon>Leptospira</taxon>
    </lineage>
</organism>
<dbReference type="EMBL" id="QHCS01000001">
    <property type="protein sequence ID" value="RHX88681.1"/>
    <property type="molecule type" value="Genomic_DNA"/>
</dbReference>
<protein>
    <submittedName>
        <fullName evidence="1">Uncharacterized protein</fullName>
    </submittedName>
</protein>
<accession>A0A8B3CTU0</accession>
<comment type="caution">
    <text evidence="1">The sequence shown here is derived from an EMBL/GenBank/DDBJ whole genome shotgun (WGS) entry which is preliminary data.</text>
</comment>
<name>A0A8B3CTU0_9LEPT</name>
<sequence>MGSLRRDLPFGYKNRIFLIYNSVDSNCKAGSDFASVSEKLETVPESEPGKRIRETILKIPVETSKSLDSSKTLS</sequence>
<evidence type="ECO:0000313" key="1">
    <source>
        <dbReference type="EMBL" id="RHX88681.1"/>
    </source>
</evidence>
<evidence type="ECO:0000313" key="2">
    <source>
        <dbReference type="Proteomes" id="UP000266669"/>
    </source>
</evidence>
<proteinExistence type="predicted"/>
<dbReference type="Proteomes" id="UP000266669">
    <property type="component" value="Unassembled WGS sequence"/>
</dbReference>
<gene>
    <name evidence="1" type="ORF">DLM78_07105</name>
</gene>
<dbReference type="AlphaFoldDB" id="A0A8B3CTU0"/>
<reference evidence="2" key="1">
    <citation type="submission" date="2018-05" db="EMBL/GenBank/DDBJ databases">
        <title>Leptospira yasudae sp. nov. and Leptospira stimsonii sp. nov., two pathogenic species of the genus Leptospira isolated from environmental sources.</title>
        <authorList>
            <person name="Casanovas-Massana A."/>
            <person name="Hamond C."/>
            <person name="Santos L.A."/>
            <person name="Hacker K.P."/>
            <person name="Balassiano I."/>
            <person name="Medeiros M.A."/>
            <person name="Reis M.G."/>
            <person name="Ko A.I."/>
            <person name="Wunder E.A."/>
        </authorList>
    </citation>
    <scope>NUCLEOTIDE SEQUENCE [LARGE SCALE GENOMIC DNA]</scope>
    <source>
        <strain evidence="2">AMB6-RJ</strain>
    </source>
</reference>